<proteinExistence type="predicted"/>
<reference evidence="2 3" key="1">
    <citation type="submission" date="2014-04" db="EMBL/GenBank/DDBJ databases">
        <authorList>
            <consortium name="DOE Joint Genome Institute"/>
            <person name="Kuo A."/>
            <person name="Kohler A."/>
            <person name="Nagy L.G."/>
            <person name="Floudas D."/>
            <person name="Copeland A."/>
            <person name="Barry K.W."/>
            <person name="Cichocki N."/>
            <person name="Veneault-Fourrey C."/>
            <person name="LaButti K."/>
            <person name="Lindquist E.A."/>
            <person name="Lipzen A."/>
            <person name="Lundell T."/>
            <person name="Morin E."/>
            <person name="Murat C."/>
            <person name="Sun H."/>
            <person name="Tunlid A."/>
            <person name="Henrissat B."/>
            <person name="Grigoriev I.V."/>
            <person name="Hibbett D.S."/>
            <person name="Martin F."/>
            <person name="Nordberg H.P."/>
            <person name="Cantor M.N."/>
            <person name="Hua S.X."/>
        </authorList>
    </citation>
    <scope>NUCLEOTIDE SEQUENCE [LARGE SCALE GENOMIC DNA]</scope>
    <source>
        <strain evidence="2 3">Foug A</strain>
    </source>
</reference>
<protein>
    <recommendedName>
        <fullName evidence="1">CCR4-NOT transcription complex subunit 1 CAF1-binding domain-containing protein</fullName>
    </recommendedName>
</protein>
<dbReference type="OrthoDB" id="1933107at2759"/>
<evidence type="ECO:0000313" key="2">
    <source>
        <dbReference type="EMBL" id="KIM66105.1"/>
    </source>
</evidence>
<dbReference type="STRING" id="1036808.A0A0C3E017"/>
<dbReference type="GO" id="GO:0000932">
    <property type="term" value="C:P-body"/>
    <property type="evidence" value="ECO:0007669"/>
    <property type="project" value="TreeGrafter"/>
</dbReference>
<dbReference type="PANTHER" id="PTHR13162:SF8">
    <property type="entry name" value="CCR4-NOT TRANSCRIPTION COMPLEX SUBUNIT 1"/>
    <property type="match status" value="1"/>
</dbReference>
<keyword evidence="3" id="KW-1185">Reference proteome</keyword>
<evidence type="ECO:0000313" key="3">
    <source>
        <dbReference type="Proteomes" id="UP000053989"/>
    </source>
</evidence>
<evidence type="ECO:0000259" key="1">
    <source>
        <dbReference type="Pfam" id="PF16415"/>
    </source>
</evidence>
<gene>
    <name evidence="2" type="ORF">SCLCIDRAFT_67825</name>
</gene>
<reference evidence="3" key="2">
    <citation type="submission" date="2015-01" db="EMBL/GenBank/DDBJ databases">
        <title>Evolutionary Origins and Diversification of the Mycorrhizal Mutualists.</title>
        <authorList>
            <consortium name="DOE Joint Genome Institute"/>
            <consortium name="Mycorrhizal Genomics Consortium"/>
            <person name="Kohler A."/>
            <person name="Kuo A."/>
            <person name="Nagy L.G."/>
            <person name="Floudas D."/>
            <person name="Copeland A."/>
            <person name="Barry K.W."/>
            <person name="Cichocki N."/>
            <person name="Veneault-Fourrey C."/>
            <person name="LaButti K."/>
            <person name="Lindquist E.A."/>
            <person name="Lipzen A."/>
            <person name="Lundell T."/>
            <person name="Morin E."/>
            <person name="Murat C."/>
            <person name="Riley R."/>
            <person name="Ohm R."/>
            <person name="Sun H."/>
            <person name="Tunlid A."/>
            <person name="Henrissat B."/>
            <person name="Grigoriev I.V."/>
            <person name="Hibbett D.S."/>
            <person name="Martin F."/>
        </authorList>
    </citation>
    <scope>NUCLEOTIDE SEQUENCE [LARGE SCALE GENOMIC DNA]</scope>
    <source>
        <strain evidence="3">Foug A</strain>
    </source>
</reference>
<dbReference type="InParanoid" id="A0A0C3E017"/>
<name>A0A0C3E017_9AGAM</name>
<dbReference type="GO" id="GO:0060090">
    <property type="term" value="F:molecular adaptor activity"/>
    <property type="evidence" value="ECO:0007669"/>
    <property type="project" value="TreeGrafter"/>
</dbReference>
<accession>A0A0C3E017</accession>
<organism evidence="2 3">
    <name type="scientific">Scleroderma citrinum Foug A</name>
    <dbReference type="NCBI Taxonomy" id="1036808"/>
    <lineage>
        <taxon>Eukaryota</taxon>
        <taxon>Fungi</taxon>
        <taxon>Dikarya</taxon>
        <taxon>Basidiomycota</taxon>
        <taxon>Agaricomycotina</taxon>
        <taxon>Agaricomycetes</taxon>
        <taxon>Agaricomycetidae</taxon>
        <taxon>Boletales</taxon>
        <taxon>Sclerodermatineae</taxon>
        <taxon>Sclerodermataceae</taxon>
        <taxon>Scleroderma</taxon>
    </lineage>
</organism>
<feature type="domain" description="CCR4-NOT transcription complex subunit 1 CAF1-binding" evidence="1">
    <location>
        <begin position="15"/>
        <end position="66"/>
    </location>
</feature>
<dbReference type="InterPro" id="IPR032191">
    <property type="entry name" value="CNOT1_CAF1_bind"/>
</dbReference>
<feature type="non-terminal residue" evidence="2">
    <location>
        <position position="66"/>
    </location>
</feature>
<dbReference type="InterPro" id="IPR040398">
    <property type="entry name" value="Not1"/>
</dbReference>
<dbReference type="EMBL" id="KN822019">
    <property type="protein sequence ID" value="KIM66105.1"/>
    <property type="molecule type" value="Genomic_DNA"/>
</dbReference>
<dbReference type="Proteomes" id="UP000053989">
    <property type="component" value="Unassembled WGS sequence"/>
</dbReference>
<dbReference type="Pfam" id="PF16415">
    <property type="entry name" value="CNOT1_CAF1_bind"/>
    <property type="match status" value="1"/>
</dbReference>
<dbReference type="HOGENOM" id="CLU_2838313_0_0_1"/>
<dbReference type="PANTHER" id="PTHR13162">
    <property type="entry name" value="CCR4-NOT TRANSCRIPTION COMPLEX"/>
    <property type="match status" value="1"/>
</dbReference>
<feature type="non-terminal residue" evidence="2">
    <location>
        <position position="1"/>
    </location>
</feature>
<dbReference type="AlphaFoldDB" id="A0A0C3E017"/>
<sequence length="66" mass="7692">PVFTAIQPDKLEGEVVKPPEEVSDKILFIVNNLAPSNFEVKLTEMKGYFDDKFAWWFANYLVDQRI</sequence>
<dbReference type="GO" id="GO:0017148">
    <property type="term" value="P:negative regulation of translation"/>
    <property type="evidence" value="ECO:0007669"/>
    <property type="project" value="InterPro"/>
</dbReference>
<dbReference type="Gene3D" id="1.25.40.180">
    <property type="match status" value="1"/>
</dbReference>
<dbReference type="GO" id="GO:0030015">
    <property type="term" value="C:CCR4-NOT core complex"/>
    <property type="evidence" value="ECO:0007669"/>
    <property type="project" value="InterPro"/>
</dbReference>
<dbReference type="GO" id="GO:0000288">
    <property type="term" value="P:nuclear-transcribed mRNA catabolic process, deadenylation-dependent decay"/>
    <property type="evidence" value="ECO:0007669"/>
    <property type="project" value="TreeGrafter"/>
</dbReference>